<dbReference type="Proteomes" id="UP001162164">
    <property type="component" value="Unassembled WGS sequence"/>
</dbReference>
<evidence type="ECO:0000313" key="3">
    <source>
        <dbReference type="Proteomes" id="UP001162164"/>
    </source>
</evidence>
<dbReference type="EMBL" id="JAPWTJ010000260">
    <property type="protein sequence ID" value="KAJ8980444.1"/>
    <property type="molecule type" value="Genomic_DNA"/>
</dbReference>
<organism evidence="2 3">
    <name type="scientific">Molorchus minor</name>
    <dbReference type="NCBI Taxonomy" id="1323400"/>
    <lineage>
        <taxon>Eukaryota</taxon>
        <taxon>Metazoa</taxon>
        <taxon>Ecdysozoa</taxon>
        <taxon>Arthropoda</taxon>
        <taxon>Hexapoda</taxon>
        <taxon>Insecta</taxon>
        <taxon>Pterygota</taxon>
        <taxon>Neoptera</taxon>
        <taxon>Endopterygota</taxon>
        <taxon>Coleoptera</taxon>
        <taxon>Polyphaga</taxon>
        <taxon>Cucujiformia</taxon>
        <taxon>Chrysomeloidea</taxon>
        <taxon>Cerambycidae</taxon>
        <taxon>Lamiinae</taxon>
        <taxon>Monochamini</taxon>
        <taxon>Molorchus</taxon>
    </lineage>
</organism>
<sequence>MKIKLNMEPETTEKKNKNDTESENKPHASNVELTADELSGRGKTRNFRISKQSIFDQEVVLSDSEDEFVEKKKLRNRSALDDENDSEDMPVVKKPVKVAPIFLKVTPKPKLATEVLEARKQFLMSAWKREPMKFFLA</sequence>
<evidence type="ECO:0000313" key="2">
    <source>
        <dbReference type="EMBL" id="KAJ8980444.1"/>
    </source>
</evidence>
<feature type="compositionally biased region" description="Basic and acidic residues" evidence="1">
    <location>
        <begin position="1"/>
        <end position="26"/>
    </location>
</feature>
<keyword evidence="3" id="KW-1185">Reference proteome</keyword>
<proteinExistence type="predicted"/>
<accession>A0ABQ9JR61</accession>
<comment type="caution">
    <text evidence="2">The sequence shown here is derived from an EMBL/GenBank/DDBJ whole genome shotgun (WGS) entry which is preliminary data.</text>
</comment>
<gene>
    <name evidence="2" type="ORF">NQ317_001617</name>
</gene>
<name>A0ABQ9JR61_9CUCU</name>
<feature type="region of interest" description="Disordered" evidence="1">
    <location>
        <begin position="1"/>
        <end position="37"/>
    </location>
</feature>
<protein>
    <submittedName>
        <fullName evidence="2">Uncharacterized protein</fullName>
    </submittedName>
</protein>
<evidence type="ECO:0000256" key="1">
    <source>
        <dbReference type="SAM" id="MobiDB-lite"/>
    </source>
</evidence>
<reference evidence="2" key="1">
    <citation type="journal article" date="2023" name="Insect Mol. Biol.">
        <title>Genome sequencing provides insights into the evolution of gene families encoding plant cell wall-degrading enzymes in longhorned beetles.</title>
        <authorList>
            <person name="Shin N.R."/>
            <person name="Okamura Y."/>
            <person name="Kirsch R."/>
            <person name="Pauchet Y."/>
        </authorList>
    </citation>
    <scope>NUCLEOTIDE SEQUENCE</scope>
    <source>
        <strain evidence="2">MMC_N1</strain>
    </source>
</reference>